<dbReference type="AlphaFoldDB" id="A0AAN7WGY8"/>
<keyword evidence="6" id="KW-0256">Endoplasmic reticulum</keyword>
<keyword evidence="4" id="KW-0337">GPI-anchor biosynthesis</keyword>
<keyword evidence="9" id="KW-0325">Glycoprotein</keyword>
<evidence type="ECO:0000256" key="2">
    <source>
        <dbReference type="ARBA" id="ARBA00004687"/>
    </source>
</evidence>
<proteinExistence type="inferred from homology"/>
<dbReference type="PANTHER" id="PTHR21072">
    <property type="entry name" value="GPI TRANSAMIDASE COMPONENT PIG-S"/>
    <property type="match status" value="1"/>
</dbReference>
<dbReference type="GO" id="GO:0042765">
    <property type="term" value="C:GPI-anchor transamidase complex"/>
    <property type="evidence" value="ECO:0007669"/>
    <property type="project" value="InterPro"/>
</dbReference>
<keyword evidence="7 10" id="KW-1133">Transmembrane helix</keyword>
<keyword evidence="8 10" id="KW-0472">Membrane</keyword>
<reference evidence="12" key="1">
    <citation type="submission" date="2023-07" db="EMBL/GenBank/DDBJ databases">
        <title>A draft genome of Kazachstania heterogenica Y-27499.</title>
        <authorList>
            <person name="Donic C."/>
            <person name="Kralova J.S."/>
            <person name="Fidel L."/>
            <person name="Ben-Dor S."/>
            <person name="Jung S."/>
        </authorList>
    </citation>
    <scope>NUCLEOTIDE SEQUENCE [LARGE SCALE GENOMIC DNA]</scope>
    <source>
        <strain evidence="12">Y27499</strain>
    </source>
</reference>
<evidence type="ECO:0000256" key="9">
    <source>
        <dbReference type="ARBA" id="ARBA00023180"/>
    </source>
</evidence>
<evidence type="ECO:0000256" key="1">
    <source>
        <dbReference type="ARBA" id="ARBA00004477"/>
    </source>
</evidence>
<evidence type="ECO:0000256" key="7">
    <source>
        <dbReference type="ARBA" id="ARBA00022989"/>
    </source>
</evidence>
<sequence>MATTLRLRKSVAVVFLALYIFIGIPLWYKLTNIYRATLPVEYIQTLHDAKFKEIHLTIPVFIKSDTYRFPDIHDAVQVQVNYLLRSKRQYVDWSLEIFPYNETLISTEYDSNRDNYHVVDLVLDEFIGYSLPYDSMVTTIYFNDESVASNDLPFFIAQILVEHTFQIEYNQWILKPGQTEPNQYNSVLDSEQFAINYTPNIHLSISLLNGNGNPVSWEIDKSLTKIFTPFRELISPLYNFTVDTQIDHFNDLNLNKLNQINNPTWHDLSHIIDLSELSSNNYFVEQNAINLVIVFPNKNNDLNGLKILHESNNNDSNSTITAAPVEWGSFVVPRWGILIVNKSSLEANSLITEEYLNPILLKFIKDLLSFLGIANNSNKGINADDKDFEYTSPYLVIDSLKRIRIIENLNKSIDTLWSLVKLTKQFEQMTVPKEVLQDLTDALDTRLELIDLLNNPSKGSDKDWNKGLIMSNQIVKNCERAFFHGEMLQQNFFPQEHKLAVYLPLLGPLTVVILSGLKAVFKEQHDNDENSKKEKDN</sequence>
<comment type="caution">
    <text evidence="11">The sequence shown here is derived from an EMBL/GenBank/DDBJ whole genome shotgun (WGS) entry which is preliminary data.</text>
</comment>
<evidence type="ECO:0000256" key="3">
    <source>
        <dbReference type="ARBA" id="ARBA00005316"/>
    </source>
</evidence>
<name>A0AAN7WGY8_9SACH</name>
<organism evidence="11 12">
    <name type="scientific">Arxiozyma heterogenica</name>
    <dbReference type="NCBI Taxonomy" id="278026"/>
    <lineage>
        <taxon>Eukaryota</taxon>
        <taxon>Fungi</taxon>
        <taxon>Dikarya</taxon>
        <taxon>Ascomycota</taxon>
        <taxon>Saccharomycotina</taxon>
        <taxon>Saccharomycetes</taxon>
        <taxon>Saccharomycetales</taxon>
        <taxon>Saccharomycetaceae</taxon>
        <taxon>Arxiozyma</taxon>
    </lineage>
</organism>
<dbReference type="EMBL" id="JAWIZZ010000045">
    <property type="protein sequence ID" value="KAK5779873.1"/>
    <property type="molecule type" value="Genomic_DNA"/>
</dbReference>
<keyword evidence="12" id="KW-1185">Reference proteome</keyword>
<dbReference type="GO" id="GO:0016255">
    <property type="term" value="P:attachment of GPI anchor to protein"/>
    <property type="evidence" value="ECO:0007669"/>
    <property type="project" value="InterPro"/>
</dbReference>
<evidence type="ECO:0000256" key="8">
    <source>
        <dbReference type="ARBA" id="ARBA00023136"/>
    </source>
</evidence>
<evidence type="ECO:0000256" key="5">
    <source>
        <dbReference type="ARBA" id="ARBA00022692"/>
    </source>
</evidence>
<comment type="similarity">
    <text evidence="3">Belongs to the PIGS family.</text>
</comment>
<dbReference type="Pfam" id="PF10510">
    <property type="entry name" value="PIG-S"/>
    <property type="match status" value="1"/>
</dbReference>
<feature type="transmembrane region" description="Helical" evidence="10">
    <location>
        <begin position="499"/>
        <end position="521"/>
    </location>
</feature>
<accession>A0AAN7WGY8</accession>
<dbReference type="PANTHER" id="PTHR21072:SF13">
    <property type="entry name" value="GPI TRANSAMIDASE COMPONENT PIG-S"/>
    <property type="match status" value="1"/>
</dbReference>
<evidence type="ECO:0000313" key="12">
    <source>
        <dbReference type="Proteomes" id="UP001306508"/>
    </source>
</evidence>
<evidence type="ECO:0000313" key="11">
    <source>
        <dbReference type="EMBL" id="KAK5779873.1"/>
    </source>
</evidence>
<protein>
    <recommendedName>
        <fullName evidence="13">GPI transamidase component GPI17</fullName>
    </recommendedName>
</protein>
<evidence type="ECO:0000256" key="4">
    <source>
        <dbReference type="ARBA" id="ARBA00022502"/>
    </source>
</evidence>
<comment type="pathway">
    <text evidence="2">Glycolipid biosynthesis; glycosylphosphatidylinositol-anchor biosynthesis.</text>
</comment>
<gene>
    <name evidence="11" type="ORF">RI543_002411</name>
</gene>
<evidence type="ECO:0008006" key="13">
    <source>
        <dbReference type="Google" id="ProtNLM"/>
    </source>
</evidence>
<feature type="transmembrane region" description="Helical" evidence="10">
    <location>
        <begin position="12"/>
        <end position="28"/>
    </location>
</feature>
<dbReference type="GO" id="GO:0006506">
    <property type="term" value="P:GPI anchor biosynthetic process"/>
    <property type="evidence" value="ECO:0007669"/>
    <property type="project" value="UniProtKB-KW"/>
</dbReference>
<dbReference type="InterPro" id="IPR019540">
    <property type="entry name" value="PtdIno-glycan_biosynth_class_S"/>
</dbReference>
<dbReference type="Proteomes" id="UP001306508">
    <property type="component" value="Unassembled WGS sequence"/>
</dbReference>
<keyword evidence="5 10" id="KW-0812">Transmembrane</keyword>
<evidence type="ECO:0000256" key="6">
    <source>
        <dbReference type="ARBA" id="ARBA00022824"/>
    </source>
</evidence>
<evidence type="ECO:0000256" key="10">
    <source>
        <dbReference type="SAM" id="Phobius"/>
    </source>
</evidence>
<comment type="subcellular location">
    <subcellularLocation>
        <location evidence="1">Endoplasmic reticulum membrane</location>
        <topology evidence="1">Multi-pass membrane protein</topology>
    </subcellularLocation>
</comment>